<name>A0ABD0K6T4_9CAEN</name>
<comment type="caution">
    <text evidence="1">The sequence shown here is derived from an EMBL/GenBank/DDBJ whole genome shotgun (WGS) entry which is preliminary data.</text>
</comment>
<dbReference type="AlphaFoldDB" id="A0ABD0K6T4"/>
<keyword evidence="2" id="KW-1185">Reference proteome</keyword>
<evidence type="ECO:0000313" key="1">
    <source>
        <dbReference type="EMBL" id="KAK7482838.1"/>
    </source>
</evidence>
<proteinExistence type="predicted"/>
<dbReference type="Proteomes" id="UP001519460">
    <property type="component" value="Unassembled WGS sequence"/>
</dbReference>
<evidence type="ECO:0000313" key="2">
    <source>
        <dbReference type="Proteomes" id="UP001519460"/>
    </source>
</evidence>
<reference evidence="1 2" key="1">
    <citation type="journal article" date="2023" name="Sci. Data">
        <title>Genome assembly of the Korean intertidal mud-creeper Batillaria attramentaria.</title>
        <authorList>
            <person name="Patra A.K."/>
            <person name="Ho P.T."/>
            <person name="Jun S."/>
            <person name="Lee S.J."/>
            <person name="Kim Y."/>
            <person name="Won Y.J."/>
        </authorList>
    </citation>
    <scope>NUCLEOTIDE SEQUENCE [LARGE SCALE GENOMIC DNA]</scope>
    <source>
        <strain evidence="1">Wonlab-2016</strain>
    </source>
</reference>
<sequence>MIGSDRELVLEKRYQREDLVEAVSSSSRDSSLRQALSCAEEVGGGIEEGVSGTLVGFYSCCQLLNACILLEAKGERSFYIVNYCLDLFGGICLSTRKQKRWFCVVMSTGT</sequence>
<gene>
    <name evidence="1" type="ORF">BaRGS_00025871</name>
</gene>
<dbReference type="EMBL" id="JACVVK020000237">
    <property type="protein sequence ID" value="KAK7482838.1"/>
    <property type="molecule type" value="Genomic_DNA"/>
</dbReference>
<organism evidence="1 2">
    <name type="scientific">Batillaria attramentaria</name>
    <dbReference type="NCBI Taxonomy" id="370345"/>
    <lineage>
        <taxon>Eukaryota</taxon>
        <taxon>Metazoa</taxon>
        <taxon>Spiralia</taxon>
        <taxon>Lophotrochozoa</taxon>
        <taxon>Mollusca</taxon>
        <taxon>Gastropoda</taxon>
        <taxon>Caenogastropoda</taxon>
        <taxon>Sorbeoconcha</taxon>
        <taxon>Cerithioidea</taxon>
        <taxon>Batillariidae</taxon>
        <taxon>Batillaria</taxon>
    </lineage>
</organism>
<accession>A0ABD0K6T4</accession>
<protein>
    <submittedName>
        <fullName evidence="1">Uncharacterized protein</fullName>
    </submittedName>
</protein>